<dbReference type="Proteomes" id="UP000033930">
    <property type="component" value="Unassembled WGS sequence"/>
</dbReference>
<dbReference type="SMART" id="SM00487">
    <property type="entry name" value="DEXDc"/>
    <property type="match status" value="1"/>
</dbReference>
<evidence type="ECO:0000256" key="1">
    <source>
        <dbReference type="ARBA" id="ARBA00022741"/>
    </source>
</evidence>
<feature type="domain" description="DEAD-box RNA helicase Q" evidence="11">
    <location>
        <begin position="10"/>
        <end position="38"/>
    </location>
</feature>
<dbReference type="GO" id="GO:0016787">
    <property type="term" value="F:hydrolase activity"/>
    <property type="evidence" value="ECO:0007669"/>
    <property type="project" value="UniProtKB-KW"/>
</dbReference>
<dbReference type="SUPFAM" id="SSF52540">
    <property type="entry name" value="P-loop containing nucleoside triphosphate hydrolases"/>
    <property type="match status" value="1"/>
</dbReference>
<evidence type="ECO:0000313" key="12">
    <source>
        <dbReference type="EMBL" id="KKR99710.1"/>
    </source>
</evidence>
<keyword evidence="4 7" id="KW-0067">ATP-binding</keyword>
<dbReference type="PANTHER" id="PTHR47959">
    <property type="entry name" value="ATP-DEPENDENT RNA HELICASE RHLE-RELATED"/>
    <property type="match status" value="1"/>
</dbReference>
<sequence length="471" mass="51828">MKQDSQKSSSLFANLGLSSDFVQVLDRLNFKTPTPIQEKSIPETLQGKDVIGIAQTGTGKTLAFCLPMLEKIRKEGGSGLIVVPTRELAAQVSEEIEKVGGRLGFKTTLLVGGADIGQQIRSLRRGPHVIVATPGRLNDHLERRTADLSHVHTLVLDEADRMLDMGFAPQINQILQSVPNDRQTLLFSATIPEGVAKIAQGYMNNPITIKVVPTGTDAKSIKQGMYYVDASSKFPLLQELLERYENGPVLVFCRTKHATKKMARILNTQGHVTEELHSNRTLSQRRRALQNFKSGKSRILVATDVAARGIDVKEIELVVNYDIPDQNEDYIHRIGRTGRAGHTGCALSFVSPDQYRDMKAIERLVGISIPVLEASCTLTAKDMERYAYSGSKPSSHGQGGRGGRNQSRGRRSSSQQRSTDRTPAYQTVRAGESQNENRAGRPKRRSGKSGAYQPEFARGRRPGSARQSKKG</sequence>
<evidence type="ECO:0000259" key="11">
    <source>
        <dbReference type="PROSITE" id="PS51195"/>
    </source>
</evidence>
<dbReference type="EMBL" id="LCAW01000003">
    <property type="protein sequence ID" value="KKR99710.1"/>
    <property type="molecule type" value="Genomic_DNA"/>
</dbReference>
<evidence type="ECO:0000256" key="8">
    <source>
        <dbReference type="SAM" id="MobiDB-lite"/>
    </source>
</evidence>
<dbReference type="InterPro" id="IPR044742">
    <property type="entry name" value="DEAD/DEAH_RhlB"/>
</dbReference>
<dbReference type="PROSITE" id="PS51192">
    <property type="entry name" value="HELICASE_ATP_BIND_1"/>
    <property type="match status" value="1"/>
</dbReference>
<evidence type="ECO:0000256" key="4">
    <source>
        <dbReference type="ARBA" id="ARBA00022840"/>
    </source>
</evidence>
<dbReference type="PROSITE" id="PS51194">
    <property type="entry name" value="HELICASE_CTER"/>
    <property type="match status" value="1"/>
</dbReference>
<comment type="caution">
    <text evidence="12">The sequence shown here is derived from an EMBL/GenBank/DDBJ whole genome shotgun (WGS) entry which is preliminary data.</text>
</comment>
<dbReference type="InterPro" id="IPR050079">
    <property type="entry name" value="DEAD_box_RNA_helicase"/>
</dbReference>
<evidence type="ECO:0000313" key="13">
    <source>
        <dbReference type="Proteomes" id="UP000033930"/>
    </source>
</evidence>
<comment type="similarity">
    <text evidence="5 7">Belongs to the DEAD box helicase family.</text>
</comment>
<dbReference type="InterPro" id="IPR001650">
    <property type="entry name" value="Helicase_C-like"/>
</dbReference>
<evidence type="ECO:0000256" key="3">
    <source>
        <dbReference type="ARBA" id="ARBA00022806"/>
    </source>
</evidence>
<evidence type="ECO:0000256" key="7">
    <source>
        <dbReference type="RuleBase" id="RU000492"/>
    </source>
</evidence>
<dbReference type="Gene3D" id="3.40.50.300">
    <property type="entry name" value="P-loop containing nucleotide triphosphate hydrolases"/>
    <property type="match status" value="2"/>
</dbReference>
<reference evidence="12 13" key="1">
    <citation type="journal article" date="2015" name="Nature">
        <title>rRNA introns, odd ribosomes, and small enigmatic genomes across a large radiation of phyla.</title>
        <authorList>
            <person name="Brown C.T."/>
            <person name="Hug L.A."/>
            <person name="Thomas B.C."/>
            <person name="Sharon I."/>
            <person name="Castelle C.J."/>
            <person name="Singh A."/>
            <person name="Wilkins M.J."/>
            <person name="Williams K.H."/>
            <person name="Banfield J.F."/>
        </authorList>
    </citation>
    <scope>NUCLEOTIDE SEQUENCE [LARGE SCALE GENOMIC DNA]</scope>
</reference>
<feature type="domain" description="Helicase ATP-binding" evidence="9">
    <location>
        <begin position="41"/>
        <end position="209"/>
    </location>
</feature>
<feature type="domain" description="Helicase C-terminal" evidence="10">
    <location>
        <begin position="236"/>
        <end position="384"/>
    </location>
</feature>
<keyword evidence="2 7" id="KW-0378">Hydrolase</keyword>
<dbReference type="Pfam" id="PF00271">
    <property type="entry name" value="Helicase_C"/>
    <property type="match status" value="1"/>
</dbReference>
<keyword evidence="1 7" id="KW-0547">Nucleotide-binding</keyword>
<dbReference type="AlphaFoldDB" id="A0A0G0XS11"/>
<organism evidence="12 13">
    <name type="scientific">Candidatus Uhrbacteria bacterium GW2011_GWC1_41_20</name>
    <dbReference type="NCBI Taxonomy" id="1618983"/>
    <lineage>
        <taxon>Bacteria</taxon>
        <taxon>Candidatus Uhriibacteriota</taxon>
    </lineage>
</organism>
<name>A0A0G0XS11_9BACT</name>
<evidence type="ECO:0000256" key="6">
    <source>
        <dbReference type="PROSITE-ProRule" id="PRU00552"/>
    </source>
</evidence>
<protein>
    <submittedName>
        <fullName evidence="12">ATP-dependent RNA helicase RhlE</fullName>
    </submittedName>
</protein>
<dbReference type="PANTHER" id="PTHR47959:SF1">
    <property type="entry name" value="ATP-DEPENDENT RNA HELICASE DBPA"/>
    <property type="match status" value="1"/>
</dbReference>
<dbReference type="CDD" id="cd00268">
    <property type="entry name" value="DEADc"/>
    <property type="match status" value="1"/>
</dbReference>
<dbReference type="GO" id="GO:0005829">
    <property type="term" value="C:cytosol"/>
    <property type="evidence" value="ECO:0007669"/>
    <property type="project" value="TreeGrafter"/>
</dbReference>
<proteinExistence type="inferred from homology"/>
<dbReference type="SMART" id="SM00490">
    <property type="entry name" value="HELICc"/>
    <property type="match status" value="1"/>
</dbReference>
<dbReference type="GO" id="GO:0005524">
    <property type="term" value="F:ATP binding"/>
    <property type="evidence" value="ECO:0007669"/>
    <property type="project" value="UniProtKB-KW"/>
</dbReference>
<gene>
    <name evidence="12" type="ORF">UU50_C0003G0015</name>
</gene>
<dbReference type="InterPro" id="IPR011545">
    <property type="entry name" value="DEAD/DEAH_box_helicase_dom"/>
</dbReference>
<feature type="region of interest" description="Disordered" evidence="8">
    <location>
        <begin position="388"/>
        <end position="471"/>
    </location>
</feature>
<feature type="compositionally biased region" description="Basic residues" evidence="8">
    <location>
        <begin position="459"/>
        <end position="471"/>
    </location>
</feature>
<dbReference type="Pfam" id="PF00270">
    <property type="entry name" value="DEAD"/>
    <property type="match status" value="1"/>
</dbReference>
<evidence type="ECO:0000256" key="2">
    <source>
        <dbReference type="ARBA" id="ARBA00022801"/>
    </source>
</evidence>
<dbReference type="GO" id="GO:0003676">
    <property type="term" value="F:nucleic acid binding"/>
    <property type="evidence" value="ECO:0007669"/>
    <property type="project" value="InterPro"/>
</dbReference>
<keyword evidence="3 7" id="KW-0347">Helicase</keyword>
<accession>A0A0G0XS11</accession>
<dbReference type="CDD" id="cd18787">
    <property type="entry name" value="SF2_C_DEAD"/>
    <property type="match status" value="1"/>
</dbReference>
<evidence type="ECO:0000259" key="10">
    <source>
        <dbReference type="PROSITE" id="PS51194"/>
    </source>
</evidence>
<dbReference type="InterPro" id="IPR000629">
    <property type="entry name" value="RNA-helicase_DEAD-box_CS"/>
</dbReference>
<dbReference type="InterPro" id="IPR014001">
    <property type="entry name" value="Helicase_ATP-bd"/>
</dbReference>
<evidence type="ECO:0000256" key="5">
    <source>
        <dbReference type="ARBA" id="ARBA00038437"/>
    </source>
</evidence>
<dbReference type="InterPro" id="IPR027417">
    <property type="entry name" value="P-loop_NTPase"/>
</dbReference>
<dbReference type="PROSITE" id="PS51195">
    <property type="entry name" value="Q_MOTIF"/>
    <property type="match status" value="1"/>
</dbReference>
<dbReference type="PROSITE" id="PS00039">
    <property type="entry name" value="DEAD_ATP_HELICASE"/>
    <property type="match status" value="1"/>
</dbReference>
<dbReference type="GO" id="GO:0003724">
    <property type="term" value="F:RNA helicase activity"/>
    <property type="evidence" value="ECO:0007669"/>
    <property type="project" value="InterPro"/>
</dbReference>
<dbReference type="InterPro" id="IPR014014">
    <property type="entry name" value="RNA_helicase_DEAD_Q_motif"/>
</dbReference>
<feature type="short sequence motif" description="Q motif" evidence="6">
    <location>
        <begin position="10"/>
        <end position="38"/>
    </location>
</feature>
<evidence type="ECO:0000259" key="9">
    <source>
        <dbReference type="PROSITE" id="PS51192"/>
    </source>
</evidence>